<dbReference type="SUPFAM" id="SSF81321">
    <property type="entry name" value="Family A G protein-coupled receptor-like"/>
    <property type="match status" value="1"/>
</dbReference>
<keyword evidence="12 14" id="KW-0807">Transducer</keyword>
<reference evidence="17 18" key="1">
    <citation type="submission" date="2020-06" db="EMBL/GenBank/DDBJ databases">
        <authorList>
            <person name="Li R."/>
            <person name="Bekaert M."/>
        </authorList>
    </citation>
    <scope>NUCLEOTIDE SEQUENCE [LARGE SCALE GENOMIC DNA]</scope>
    <source>
        <strain evidence="18">wild</strain>
    </source>
</reference>
<feature type="domain" description="G-protein coupled receptors family 1 profile" evidence="16">
    <location>
        <begin position="41"/>
        <end position="296"/>
    </location>
</feature>
<keyword evidence="4" id="KW-0597">Phosphoprotein</keyword>
<keyword evidence="10 14" id="KW-0675">Receptor</keyword>
<dbReference type="GO" id="GO:0007189">
    <property type="term" value="P:adenylate cyclase-activating G protein-coupled receptor signaling pathway"/>
    <property type="evidence" value="ECO:0007669"/>
    <property type="project" value="TreeGrafter"/>
</dbReference>
<dbReference type="GO" id="GO:0007204">
    <property type="term" value="P:positive regulation of cytosolic calcium ion concentration"/>
    <property type="evidence" value="ECO:0007669"/>
    <property type="project" value="TreeGrafter"/>
</dbReference>
<feature type="transmembrane region" description="Helical" evidence="15">
    <location>
        <begin position="239"/>
        <end position="261"/>
    </location>
</feature>
<dbReference type="PROSITE" id="PS50262">
    <property type="entry name" value="G_PROTEIN_RECEP_F1_2"/>
    <property type="match status" value="1"/>
</dbReference>
<dbReference type="PANTHER" id="PTHR11866:SF16">
    <property type="entry name" value="PROSTAGLANDIN E2 RECEPTOR EP4 SUBTYPE-LIKE PROTEIN"/>
    <property type="match status" value="1"/>
</dbReference>
<dbReference type="AlphaFoldDB" id="A0A6J8E9U6"/>
<feature type="transmembrane region" description="Helical" evidence="15">
    <location>
        <begin position="61"/>
        <end position="82"/>
    </location>
</feature>
<dbReference type="OrthoDB" id="5959154at2759"/>
<accession>A0A6J8E9U6</accession>
<dbReference type="EMBL" id="CACVKT020008520">
    <property type="protein sequence ID" value="CAC5415841.1"/>
    <property type="molecule type" value="Genomic_DNA"/>
</dbReference>
<keyword evidence="8 15" id="KW-0472">Membrane</keyword>
<evidence type="ECO:0000256" key="13">
    <source>
        <dbReference type="ARBA" id="ARBA00029815"/>
    </source>
</evidence>
<evidence type="ECO:0000256" key="11">
    <source>
        <dbReference type="ARBA" id="ARBA00023180"/>
    </source>
</evidence>
<evidence type="ECO:0000259" key="16">
    <source>
        <dbReference type="PROSITE" id="PS50262"/>
    </source>
</evidence>
<evidence type="ECO:0000256" key="7">
    <source>
        <dbReference type="ARBA" id="ARBA00023040"/>
    </source>
</evidence>
<keyword evidence="7 14" id="KW-0297">G-protein coupled receptor</keyword>
<evidence type="ECO:0000256" key="8">
    <source>
        <dbReference type="ARBA" id="ARBA00023136"/>
    </source>
</evidence>
<feature type="transmembrane region" description="Helical" evidence="15">
    <location>
        <begin position="102"/>
        <end position="123"/>
    </location>
</feature>
<keyword evidence="9" id="KW-1015">Disulfide bond</keyword>
<evidence type="ECO:0000256" key="3">
    <source>
        <dbReference type="ARBA" id="ARBA00022475"/>
    </source>
</evidence>
<evidence type="ECO:0000256" key="2">
    <source>
        <dbReference type="ARBA" id="ARBA00017628"/>
    </source>
</evidence>
<dbReference type="Gene3D" id="1.20.1070.10">
    <property type="entry name" value="Rhodopsin 7-helix transmembrane proteins"/>
    <property type="match status" value="1"/>
</dbReference>
<dbReference type="Pfam" id="PF00001">
    <property type="entry name" value="7tm_1"/>
    <property type="match status" value="1"/>
</dbReference>
<dbReference type="FunFam" id="1.20.1070.10:FF:000163">
    <property type="entry name" value="Thromboxane A2 receptor"/>
    <property type="match status" value="1"/>
</dbReference>
<sequence>MENYSFLDPLTQFNNGTEDEEQRPMVSSLVPSIMFAAGVFGNLLALVVLSRSPKEQRRSVFYRLVAALAFTDLFGTLTTSPVTLLVYNNNLKWLGGQPLCDYFSIMLIFAGLATVFTLGAMAFDRFMALKHPYIYHAKIKYKQATYIVLTLWLVAILIALLPKIGLGKNVKQFPGSWCFFEMYGDTVSEKAFAILFSILGISIIFTIAILNIILISTLCKMRKKAPRSLNARNIIQCEVQMAIFLVGVMMVFSVCYAPLMIRVLVIQTGLTGRNNLFDLTVIRLASFNQILDPWVYLLFRRELVVQGISIIRKHFCPKAYKKKINKSSYKYIERTMTTEKMVTVAQTSDIPVSPITPPPLFRLSDKNSSFDQCPT</sequence>
<evidence type="ECO:0000313" key="18">
    <source>
        <dbReference type="Proteomes" id="UP000507470"/>
    </source>
</evidence>
<name>A0A6J8E9U6_MYTCO</name>
<evidence type="ECO:0000256" key="4">
    <source>
        <dbReference type="ARBA" id="ARBA00022553"/>
    </source>
</evidence>
<feature type="transmembrane region" description="Helical" evidence="15">
    <location>
        <begin position="191"/>
        <end position="218"/>
    </location>
</feature>
<dbReference type="PROSITE" id="PS00237">
    <property type="entry name" value="G_PROTEIN_RECEP_F1_1"/>
    <property type="match status" value="1"/>
</dbReference>
<keyword evidence="18" id="KW-1185">Reference proteome</keyword>
<comment type="similarity">
    <text evidence="14">Belongs to the G-protein coupled receptor 1 family.</text>
</comment>
<evidence type="ECO:0000256" key="5">
    <source>
        <dbReference type="ARBA" id="ARBA00022692"/>
    </source>
</evidence>
<protein>
    <recommendedName>
        <fullName evidence="2">Thromboxane A2 receptor</fullName>
    </recommendedName>
    <alternativeName>
        <fullName evidence="13">Prostanoid TP receptor</fullName>
    </alternativeName>
</protein>
<dbReference type="PRINTS" id="PR01788">
    <property type="entry name" value="PROSTANOIDR"/>
</dbReference>
<proteinExistence type="inferred from homology"/>
<organism evidence="17 18">
    <name type="scientific">Mytilus coruscus</name>
    <name type="common">Sea mussel</name>
    <dbReference type="NCBI Taxonomy" id="42192"/>
    <lineage>
        <taxon>Eukaryota</taxon>
        <taxon>Metazoa</taxon>
        <taxon>Spiralia</taxon>
        <taxon>Lophotrochozoa</taxon>
        <taxon>Mollusca</taxon>
        <taxon>Bivalvia</taxon>
        <taxon>Autobranchia</taxon>
        <taxon>Pteriomorphia</taxon>
        <taxon>Mytilida</taxon>
        <taxon>Mytiloidea</taxon>
        <taxon>Mytilidae</taxon>
        <taxon>Mytilinae</taxon>
        <taxon>Mytilus</taxon>
    </lineage>
</organism>
<dbReference type="GO" id="GO:0004960">
    <property type="term" value="F:thromboxane receptor activity"/>
    <property type="evidence" value="ECO:0007669"/>
    <property type="project" value="UniProtKB-ARBA"/>
</dbReference>
<feature type="transmembrane region" description="Helical" evidence="15">
    <location>
        <begin position="29"/>
        <end position="49"/>
    </location>
</feature>
<keyword evidence="6 15" id="KW-1133">Transmembrane helix</keyword>
<evidence type="ECO:0000256" key="9">
    <source>
        <dbReference type="ARBA" id="ARBA00023157"/>
    </source>
</evidence>
<dbReference type="GO" id="GO:0005886">
    <property type="term" value="C:plasma membrane"/>
    <property type="evidence" value="ECO:0007669"/>
    <property type="project" value="UniProtKB-SubCell"/>
</dbReference>
<dbReference type="InterPro" id="IPR008365">
    <property type="entry name" value="Prostanoid_rcpt"/>
</dbReference>
<evidence type="ECO:0000256" key="14">
    <source>
        <dbReference type="RuleBase" id="RU000688"/>
    </source>
</evidence>
<dbReference type="InterPro" id="IPR017452">
    <property type="entry name" value="GPCR_Rhodpsn_7TM"/>
</dbReference>
<feature type="transmembrane region" description="Helical" evidence="15">
    <location>
        <begin position="144"/>
        <end position="164"/>
    </location>
</feature>
<evidence type="ECO:0000256" key="1">
    <source>
        <dbReference type="ARBA" id="ARBA00004651"/>
    </source>
</evidence>
<evidence type="ECO:0000256" key="15">
    <source>
        <dbReference type="SAM" id="Phobius"/>
    </source>
</evidence>
<evidence type="ECO:0000313" key="17">
    <source>
        <dbReference type="EMBL" id="CAC5415841.1"/>
    </source>
</evidence>
<dbReference type="InterPro" id="IPR000276">
    <property type="entry name" value="GPCR_Rhodpsn"/>
</dbReference>
<dbReference type="PANTHER" id="PTHR11866">
    <property type="entry name" value="G-PROTEIN COUPLED RECEPTOR FAMILY 1 MEMBER"/>
    <property type="match status" value="1"/>
</dbReference>
<gene>
    <name evidence="17" type="ORF">MCOR_48504</name>
</gene>
<keyword evidence="11" id="KW-0325">Glycoprotein</keyword>
<dbReference type="Proteomes" id="UP000507470">
    <property type="component" value="Unassembled WGS sequence"/>
</dbReference>
<evidence type="ECO:0000256" key="12">
    <source>
        <dbReference type="ARBA" id="ARBA00023224"/>
    </source>
</evidence>
<evidence type="ECO:0000256" key="6">
    <source>
        <dbReference type="ARBA" id="ARBA00022989"/>
    </source>
</evidence>
<evidence type="ECO:0000256" key="10">
    <source>
        <dbReference type="ARBA" id="ARBA00023170"/>
    </source>
</evidence>
<keyword evidence="3" id="KW-1003">Cell membrane</keyword>
<dbReference type="PRINTS" id="PR00237">
    <property type="entry name" value="GPCRRHODOPSN"/>
</dbReference>
<comment type="subcellular location">
    <subcellularLocation>
        <location evidence="1">Cell membrane</location>
        <topology evidence="1">Multi-pass membrane protein</topology>
    </subcellularLocation>
</comment>
<dbReference type="CDD" id="cd14981">
    <property type="entry name" value="7tmA_Prostanoid_R"/>
    <property type="match status" value="1"/>
</dbReference>
<keyword evidence="5 14" id="KW-0812">Transmembrane</keyword>